<proteinExistence type="predicted"/>
<gene>
    <name evidence="1" type="ORF">EGR_05405</name>
</gene>
<dbReference type="KEGG" id="egl:EGR_05405"/>
<dbReference type="Proteomes" id="UP000019149">
    <property type="component" value="Unassembled WGS sequence"/>
</dbReference>
<organism evidence="1 2">
    <name type="scientific">Echinococcus granulosus</name>
    <name type="common">Hydatid tapeworm</name>
    <dbReference type="NCBI Taxonomy" id="6210"/>
    <lineage>
        <taxon>Eukaryota</taxon>
        <taxon>Metazoa</taxon>
        <taxon>Spiralia</taxon>
        <taxon>Lophotrochozoa</taxon>
        <taxon>Platyhelminthes</taxon>
        <taxon>Cestoda</taxon>
        <taxon>Eucestoda</taxon>
        <taxon>Cyclophyllidea</taxon>
        <taxon>Taeniidae</taxon>
        <taxon>Echinococcus</taxon>
        <taxon>Echinococcus granulosus group</taxon>
    </lineage>
</organism>
<protein>
    <submittedName>
        <fullName evidence="1">Uncharacterized protein</fullName>
    </submittedName>
</protein>
<name>W6UEC0_ECHGR</name>
<sequence>MPVKEWWTPAVSDTQEHEKKGINISRHTQRLNLDDGKDYDGDDGDRATKPPVSIAPSDWITSTSENGLLSDFLFYYNLISERIFTNDRAYLEQCKGVLIGRLPRIHPVLFLLSSFCSQSCRFPLLQYEWLRLSVPGYGVYDEEDSFCAKWTRCELHKLRERVAAKASLVALSELSSEDLQSVRILLSNCQYCVNEAEKTLGDESTKSTVSISVPKVPELASKVEERGKLLPLDFEQPPGEDECLEAIVEAEDLQAGGEESLYDDLDYLGQPVGKAENCEWGPVLELLQYCRCLSRRLQQHYGGDGFTNFNVQLEEGRNYDL</sequence>
<accession>W6UEC0</accession>
<dbReference type="RefSeq" id="XP_024350981.1">
    <property type="nucleotide sequence ID" value="XM_024494654.1"/>
</dbReference>
<dbReference type="CTD" id="36341120"/>
<keyword evidence="2" id="KW-1185">Reference proteome</keyword>
<dbReference type="STRING" id="6210.W6UEC0"/>
<dbReference type="EMBL" id="APAU02000039">
    <property type="protein sequence ID" value="EUB59785.1"/>
    <property type="molecule type" value="Genomic_DNA"/>
</dbReference>
<dbReference type="OrthoDB" id="6265854at2759"/>
<evidence type="ECO:0000313" key="1">
    <source>
        <dbReference type="EMBL" id="EUB59785.1"/>
    </source>
</evidence>
<evidence type="ECO:0000313" key="2">
    <source>
        <dbReference type="Proteomes" id="UP000019149"/>
    </source>
</evidence>
<dbReference type="GeneID" id="36341120"/>
<comment type="caution">
    <text evidence="1">The sequence shown here is derived from an EMBL/GenBank/DDBJ whole genome shotgun (WGS) entry which is preliminary data.</text>
</comment>
<reference evidence="1 2" key="1">
    <citation type="journal article" date="2013" name="Nat. Genet.">
        <title>The genome of the hydatid tapeworm Echinococcus granulosus.</title>
        <authorList>
            <person name="Zheng H."/>
            <person name="Zhang W."/>
            <person name="Zhang L."/>
            <person name="Zhang Z."/>
            <person name="Li J."/>
            <person name="Lu G."/>
            <person name="Zhu Y."/>
            <person name="Wang Y."/>
            <person name="Huang Y."/>
            <person name="Liu J."/>
            <person name="Kang H."/>
            <person name="Chen J."/>
            <person name="Wang L."/>
            <person name="Chen A."/>
            <person name="Yu S."/>
            <person name="Gao Z."/>
            <person name="Jin L."/>
            <person name="Gu W."/>
            <person name="Wang Z."/>
            <person name="Zhao L."/>
            <person name="Shi B."/>
            <person name="Wen H."/>
            <person name="Lin R."/>
            <person name="Jones M.K."/>
            <person name="Brejova B."/>
            <person name="Vinar T."/>
            <person name="Zhao G."/>
            <person name="McManus D.P."/>
            <person name="Chen Z."/>
            <person name="Zhou Y."/>
            <person name="Wang S."/>
        </authorList>
    </citation>
    <scope>NUCLEOTIDE SEQUENCE [LARGE SCALE GENOMIC DNA]</scope>
</reference>
<dbReference type="AlphaFoldDB" id="W6UEC0"/>